<comment type="caution">
    <text evidence="1">The sequence shown here is derived from an EMBL/GenBank/DDBJ whole genome shotgun (WGS) entry which is preliminary data.</text>
</comment>
<evidence type="ECO:0000313" key="1">
    <source>
        <dbReference type="EMBL" id="MDA0639881.1"/>
    </source>
</evidence>
<sequence length="291" mass="31612">MGTFEELVDRLAAALDEAAEGIREALRSRGRPQKYLANRVADASPSLISRWLSGARQLADRNRLPGEEAMRQIATALELPPERARTLIALGRGIDELRKRLEGEERGWRARAAERRGREAALQPAPSPRRSVPLLTAAVAAATVAVISFLGGVLAGRSWGTEPPPSVAATVTAGQGAGDRCSTWADAGDGVQLEACVRIREGRMLIRSRLRGPVGTRADMVVQAYDTFLEKPVTKELKCHRMHLTSEGQIQTCGWHEIRPPYGPEYAARAGWREAGDGPFGGHVLSSGLRW</sequence>
<dbReference type="RefSeq" id="WP_271275296.1">
    <property type="nucleotide sequence ID" value="NZ_BAABFD010000004.1"/>
</dbReference>
<gene>
    <name evidence="1" type="ORF">OUY24_04560</name>
</gene>
<dbReference type="CDD" id="cd00093">
    <property type="entry name" value="HTH_XRE"/>
    <property type="match status" value="1"/>
</dbReference>
<reference evidence="1 2" key="1">
    <citation type="submission" date="2022-11" db="EMBL/GenBank/DDBJ databases">
        <title>Nonomuraea corallina sp. nov., a new species of the genus Nonomuraea isolated from sea side sediment in Thai sea.</title>
        <authorList>
            <person name="Ngamcharungchit C."/>
            <person name="Matsumoto A."/>
            <person name="Suriyachadkun C."/>
            <person name="Panbangred W."/>
            <person name="Inahashi Y."/>
            <person name="Intra B."/>
        </authorList>
    </citation>
    <scope>NUCLEOTIDE SEQUENCE [LARGE SCALE GENOMIC DNA]</scope>
    <source>
        <strain evidence="1 2">DSM 43553</strain>
    </source>
</reference>
<evidence type="ECO:0000313" key="2">
    <source>
        <dbReference type="Proteomes" id="UP001212498"/>
    </source>
</evidence>
<name>A0ABT4SSQ2_9ACTN</name>
<organism evidence="1 2">
    <name type="scientific">Nonomuraea ferruginea</name>
    <dbReference type="NCBI Taxonomy" id="46174"/>
    <lineage>
        <taxon>Bacteria</taxon>
        <taxon>Bacillati</taxon>
        <taxon>Actinomycetota</taxon>
        <taxon>Actinomycetes</taxon>
        <taxon>Streptosporangiales</taxon>
        <taxon>Streptosporangiaceae</taxon>
        <taxon>Nonomuraea</taxon>
    </lineage>
</organism>
<dbReference type="InterPro" id="IPR001387">
    <property type="entry name" value="Cro/C1-type_HTH"/>
</dbReference>
<proteinExistence type="predicted"/>
<accession>A0ABT4SSQ2</accession>
<dbReference type="Proteomes" id="UP001212498">
    <property type="component" value="Unassembled WGS sequence"/>
</dbReference>
<dbReference type="EMBL" id="JAPNUD010000007">
    <property type="protein sequence ID" value="MDA0639881.1"/>
    <property type="molecule type" value="Genomic_DNA"/>
</dbReference>
<keyword evidence="2" id="KW-1185">Reference proteome</keyword>
<protein>
    <submittedName>
        <fullName evidence="1">Helix-turn-helix transcriptional regulator</fullName>
    </submittedName>
</protein>